<keyword evidence="8" id="KW-0288">FMN</keyword>
<evidence type="ECO:0000256" key="9">
    <source>
        <dbReference type="ARBA" id="ARBA00022679"/>
    </source>
</evidence>
<evidence type="ECO:0000256" key="12">
    <source>
        <dbReference type="ARBA" id="ARBA00022840"/>
    </source>
</evidence>
<keyword evidence="13" id="KW-0157">Chromophore</keyword>
<evidence type="ECO:0000256" key="14">
    <source>
        <dbReference type="ARBA" id="ARBA00023170"/>
    </source>
</evidence>
<keyword evidence="12" id="KW-0067">ATP-binding</keyword>
<dbReference type="SMART" id="SM00911">
    <property type="entry name" value="HWE_HK"/>
    <property type="match status" value="1"/>
</dbReference>
<evidence type="ECO:0000256" key="10">
    <source>
        <dbReference type="ARBA" id="ARBA00022741"/>
    </source>
</evidence>
<protein>
    <recommendedName>
        <fullName evidence="3">Blue-light-activated histidine kinase</fullName>
        <ecNumber evidence="2">2.7.13.3</ecNumber>
    </recommendedName>
</protein>
<dbReference type="SUPFAM" id="SSF55785">
    <property type="entry name" value="PYP-like sensor domain (PAS domain)"/>
    <property type="match status" value="1"/>
</dbReference>
<proteinExistence type="predicted"/>
<dbReference type="Gene3D" id="3.30.565.10">
    <property type="entry name" value="Histidine kinase-like ATPase, C-terminal domain"/>
    <property type="match status" value="1"/>
</dbReference>
<dbReference type="Gene3D" id="3.30.450.40">
    <property type="match status" value="1"/>
</dbReference>
<dbReference type="InterPro" id="IPR035965">
    <property type="entry name" value="PAS-like_dom_sf"/>
</dbReference>
<evidence type="ECO:0000259" key="15">
    <source>
        <dbReference type="PROSITE" id="PS50113"/>
    </source>
</evidence>
<keyword evidence="11" id="KW-0418">Kinase</keyword>
<evidence type="ECO:0000256" key="6">
    <source>
        <dbReference type="ARBA" id="ARBA00022606"/>
    </source>
</evidence>
<gene>
    <name evidence="16" type="ORF">VQ02_05080</name>
</gene>
<evidence type="ECO:0000256" key="7">
    <source>
        <dbReference type="ARBA" id="ARBA00022630"/>
    </source>
</evidence>
<dbReference type="PATRIC" id="fig|298794.3.peg.4665"/>
<dbReference type="PANTHER" id="PTHR43102:SF2">
    <property type="entry name" value="GAF DOMAIN-CONTAINING PROTEIN"/>
    <property type="match status" value="1"/>
</dbReference>
<keyword evidence="5" id="KW-0597">Phosphoprotein</keyword>
<dbReference type="RefSeq" id="WP_048443079.1">
    <property type="nucleotide sequence ID" value="NZ_LABY01000030.1"/>
</dbReference>
<dbReference type="NCBIfam" id="TIGR00229">
    <property type="entry name" value="sensory_box"/>
    <property type="match status" value="1"/>
</dbReference>
<dbReference type="SMART" id="SM00086">
    <property type="entry name" value="PAC"/>
    <property type="match status" value="1"/>
</dbReference>
<keyword evidence="4" id="KW-0600">Photoreceptor protein</keyword>
<dbReference type="InterPro" id="IPR000014">
    <property type="entry name" value="PAS"/>
</dbReference>
<dbReference type="CDD" id="cd00130">
    <property type="entry name" value="PAS"/>
    <property type="match status" value="1"/>
</dbReference>
<dbReference type="GO" id="GO:0004673">
    <property type="term" value="F:protein histidine kinase activity"/>
    <property type="evidence" value="ECO:0007669"/>
    <property type="project" value="UniProtKB-EC"/>
</dbReference>
<dbReference type="GO" id="GO:0009881">
    <property type="term" value="F:photoreceptor activity"/>
    <property type="evidence" value="ECO:0007669"/>
    <property type="project" value="UniProtKB-KW"/>
</dbReference>
<reference evidence="16 17" key="1">
    <citation type="submission" date="2015-03" db="EMBL/GenBank/DDBJ databases">
        <title>Genome sequencing of Methylobacterium variabile DSM 16961.</title>
        <authorList>
            <person name="Chaudhry V."/>
            <person name="Patil P.B."/>
        </authorList>
    </citation>
    <scope>NUCLEOTIDE SEQUENCE [LARGE SCALE GENOMIC DNA]</scope>
    <source>
        <strain evidence="16 17">DSM 16961</strain>
    </source>
</reference>
<evidence type="ECO:0000256" key="3">
    <source>
        <dbReference type="ARBA" id="ARBA00021740"/>
    </source>
</evidence>
<dbReference type="AlphaFoldDB" id="A0A0J6T7N4"/>
<evidence type="ECO:0000256" key="8">
    <source>
        <dbReference type="ARBA" id="ARBA00022643"/>
    </source>
</evidence>
<dbReference type="InterPro" id="IPR001610">
    <property type="entry name" value="PAC"/>
</dbReference>
<dbReference type="SMART" id="SM00065">
    <property type="entry name" value="GAF"/>
    <property type="match status" value="1"/>
</dbReference>
<comment type="catalytic activity">
    <reaction evidence="1">
        <text>ATP + protein L-histidine = ADP + protein N-phospho-L-histidine.</text>
        <dbReference type="EC" id="2.7.13.3"/>
    </reaction>
</comment>
<dbReference type="InterPro" id="IPR036890">
    <property type="entry name" value="HATPase_C_sf"/>
</dbReference>
<keyword evidence="9" id="KW-0808">Transferase</keyword>
<dbReference type="Pfam" id="PF07536">
    <property type="entry name" value="HWE_HK"/>
    <property type="match status" value="1"/>
</dbReference>
<evidence type="ECO:0000256" key="11">
    <source>
        <dbReference type="ARBA" id="ARBA00022777"/>
    </source>
</evidence>
<dbReference type="InterPro" id="IPR011102">
    <property type="entry name" value="Sig_transdc_His_kinase_HWE"/>
</dbReference>
<evidence type="ECO:0000256" key="4">
    <source>
        <dbReference type="ARBA" id="ARBA00022543"/>
    </source>
</evidence>
<dbReference type="PANTHER" id="PTHR43102">
    <property type="entry name" value="SLR1143 PROTEIN"/>
    <property type="match status" value="1"/>
</dbReference>
<evidence type="ECO:0000256" key="2">
    <source>
        <dbReference type="ARBA" id="ARBA00012438"/>
    </source>
</evidence>
<dbReference type="PROSITE" id="PS50113">
    <property type="entry name" value="PAC"/>
    <property type="match status" value="1"/>
</dbReference>
<name>A0A0J6T7N4_9HYPH</name>
<dbReference type="Pfam" id="PF01590">
    <property type="entry name" value="GAF"/>
    <property type="match status" value="1"/>
</dbReference>
<evidence type="ECO:0000256" key="1">
    <source>
        <dbReference type="ARBA" id="ARBA00000085"/>
    </source>
</evidence>
<keyword evidence="17" id="KW-1185">Reference proteome</keyword>
<dbReference type="Pfam" id="PF08447">
    <property type="entry name" value="PAS_3"/>
    <property type="match status" value="1"/>
</dbReference>
<comment type="caution">
    <text evidence="16">The sequence shown here is derived from an EMBL/GenBank/DDBJ whole genome shotgun (WGS) entry which is preliminary data.</text>
</comment>
<keyword evidence="14" id="KW-0675">Receptor</keyword>
<keyword evidence="10" id="KW-0547">Nucleotide-binding</keyword>
<evidence type="ECO:0000313" key="16">
    <source>
        <dbReference type="EMBL" id="KMO41558.1"/>
    </source>
</evidence>
<feature type="domain" description="PAC" evidence="15">
    <location>
        <begin position="257"/>
        <end position="310"/>
    </location>
</feature>
<sequence>MKKGPAQVQALATCSWSENERVVALRAYDILDTPPERAFDDICTIAAQVCRAPIAVVNLIENTRQFFKAEIGLGVRETPLDISICAHVIRQRGLVVVPDTTQDPRFACNPLVTGNPHLRFYAGAVLETRDGLPIGTVCVLDHTPRPQGLTGEQAEVLQALARQVMTQLEHRRLLITLAQREAELERVQEIAGVGGFEVDLSQGFRSLRSPQYLRIHGLPPEAARETHEAWLRRIHPEDRERIERHFVEAVRSSDTDYRAEYRIIRPGDGATRWISASARIDRDVNGRAVRLIGAHRDITERKDAEEARELLTRELSHRIKNIFAVVGGLAALTARGNEAARKYADDFLKRLRGLALAHDYVRPHSPSSSHLPSDQTIQGLLRTLLAPYAEDAHERFIIEGDDARVGEKAATAIALIMHEQATNAVKYGALSTRAGHVTIRLRCEGDTLHLVWQERGGPAIAGPPERSGFGTTMSVRTIEGQLGGEIRHEWRPEGLTMCIKVPIGSLAQ</sequence>
<keyword evidence="7" id="KW-0285">Flavoprotein</keyword>
<evidence type="ECO:0000256" key="5">
    <source>
        <dbReference type="ARBA" id="ARBA00022553"/>
    </source>
</evidence>
<dbReference type="OrthoDB" id="341208at2"/>
<dbReference type="Gene3D" id="3.30.450.20">
    <property type="entry name" value="PAS domain"/>
    <property type="match status" value="1"/>
</dbReference>
<dbReference type="InterPro" id="IPR003018">
    <property type="entry name" value="GAF"/>
</dbReference>
<dbReference type="InterPro" id="IPR000700">
    <property type="entry name" value="PAS-assoc_C"/>
</dbReference>
<dbReference type="GO" id="GO:0005524">
    <property type="term" value="F:ATP binding"/>
    <property type="evidence" value="ECO:0007669"/>
    <property type="project" value="UniProtKB-KW"/>
</dbReference>
<dbReference type="EC" id="2.7.13.3" evidence="2"/>
<dbReference type="Proteomes" id="UP000035955">
    <property type="component" value="Unassembled WGS sequence"/>
</dbReference>
<dbReference type="InterPro" id="IPR029016">
    <property type="entry name" value="GAF-like_dom_sf"/>
</dbReference>
<evidence type="ECO:0000313" key="17">
    <source>
        <dbReference type="Proteomes" id="UP000035955"/>
    </source>
</evidence>
<dbReference type="Gene3D" id="2.10.70.100">
    <property type="match status" value="1"/>
</dbReference>
<dbReference type="InterPro" id="IPR013655">
    <property type="entry name" value="PAS_fold_3"/>
</dbReference>
<accession>A0A0J6T7N4</accession>
<keyword evidence="6" id="KW-0716">Sensory transduction</keyword>
<organism evidence="16 17">
    <name type="scientific">Methylobacterium variabile</name>
    <dbReference type="NCBI Taxonomy" id="298794"/>
    <lineage>
        <taxon>Bacteria</taxon>
        <taxon>Pseudomonadati</taxon>
        <taxon>Pseudomonadota</taxon>
        <taxon>Alphaproteobacteria</taxon>
        <taxon>Hyphomicrobiales</taxon>
        <taxon>Methylobacteriaceae</taxon>
        <taxon>Methylobacterium</taxon>
    </lineage>
</organism>
<dbReference type="SUPFAM" id="SSF55874">
    <property type="entry name" value="ATPase domain of HSP90 chaperone/DNA topoisomerase II/histidine kinase"/>
    <property type="match status" value="1"/>
</dbReference>
<dbReference type="SUPFAM" id="SSF55781">
    <property type="entry name" value="GAF domain-like"/>
    <property type="match status" value="1"/>
</dbReference>
<dbReference type="EMBL" id="LABY01000030">
    <property type="protein sequence ID" value="KMO41558.1"/>
    <property type="molecule type" value="Genomic_DNA"/>
</dbReference>
<evidence type="ECO:0000256" key="13">
    <source>
        <dbReference type="ARBA" id="ARBA00022991"/>
    </source>
</evidence>